<evidence type="ECO:0000313" key="2">
    <source>
        <dbReference type="Proteomes" id="UP000187455"/>
    </source>
</evidence>
<comment type="caution">
    <text evidence="1">The sequence shown here is derived from an EMBL/GenBank/DDBJ whole genome shotgun (WGS) entry which is preliminary data.</text>
</comment>
<dbReference type="AlphaFoldDB" id="A0A1R0GS82"/>
<reference evidence="1 2" key="1">
    <citation type="journal article" date="2016" name="Mol. Biol. Evol.">
        <title>Genome-Wide Survey of Gut Fungi (Harpellales) Reveals the First Horizontally Transferred Ubiquitin Gene from a Mosquito Host.</title>
        <authorList>
            <person name="Wang Y."/>
            <person name="White M.M."/>
            <person name="Kvist S."/>
            <person name="Moncalvo J.M."/>
        </authorList>
    </citation>
    <scope>NUCLEOTIDE SEQUENCE [LARGE SCALE GENOMIC DNA]</scope>
    <source>
        <strain evidence="1 2">ALG-7-W6</strain>
    </source>
</reference>
<dbReference type="EMBL" id="LSSL01004112">
    <property type="protein sequence ID" value="OLY79761.1"/>
    <property type="molecule type" value="Genomic_DNA"/>
</dbReference>
<dbReference type="OrthoDB" id="6599810at2759"/>
<keyword evidence="2" id="KW-1185">Reference proteome</keyword>
<dbReference type="Proteomes" id="UP000187455">
    <property type="component" value="Unassembled WGS sequence"/>
</dbReference>
<organism evidence="1 2">
    <name type="scientific">Smittium mucronatum</name>
    <dbReference type="NCBI Taxonomy" id="133383"/>
    <lineage>
        <taxon>Eukaryota</taxon>
        <taxon>Fungi</taxon>
        <taxon>Fungi incertae sedis</taxon>
        <taxon>Zoopagomycota</taxon>
        <taxon>Kickxellomycotina</taxon>
        <taxon>Harpellomycetes</taxon>
        <taxon>Harpellales</taxon>
        <taxon>Legeriomycetaceae</taxon>
        <taxon>Smittium</taxon>
    </lineage>
</organism>
<accession>A0A1R0GS82</accession>
<dbReference type="STRING" id="133383.A0A1R0GS82"/>
<sequence>MQKLEPKIFKSNVKIKPERWIKRYELYALKNQWNKQDKIDVLGCYLDERDGRWYELTKQKVKTWDKLNETFLDKYISPEIELKAWKKLQMTKQQDDE</sequence>
<gene>
    <name evidence="1" type="ORF">AYI68_g6161</name>
</gene>
<proteinExistence type="predicted"/>
<protein>
    <submittedName>
        <fullName evidence="1">Uncharacterized protein</fullName>
    </submittedName>
</protein>
<evidence type="ECO:0000313" key="1">
    <source>
        <dbReference type="EMBL" id="OLY79761.1"/>
    </source>
</evidence>
<name>A0A1R0GS82_9FUNG</name>